<feature type="non-terminal residue" evidence="2">
    <location>
        <position position="1"/>
    </location>
</feature>
<feature type="compositionally biased region" description="Basic and acidic residues" evidence="1">
    <location>
        <begin position="202"/>
        <end position="214"/>
    </location>
</feature>
<reference evidence="2" key="1">
    <citation type="submission" date="2017-07" db="EMBL/GenBank/DDBJ databases">
        <title>Taro Niue Genome Assembly and Annotation.</title>
        <authorList>
            <person name="Atibalentja N."/>
            <person name="Keating K."/>
            <person name="Fields C.J."/>
        </authorList>
    </citation>
    <scope>NUCLEOTIDE SEQUENCE</scope>
    <source>
        <strain evidence="2">Niue_2</strain>
        <tissue evidence="2">Leaf</tissue>
    </source>
</reference>
<comment type="caution">
    <text evidence="2">The sequence shown here is derived from an EMBL/GenBank/DDBJ whole genome shotgun (WGS) entry which is preliminary data.</text>
</comment>
<evidence type="ECO:0000313" key="2">
    <source>
        <dbReference type="EMBL" id="MQL92914.1"/>
    </source>
</evidence>
<gene>
    <name evidence="2" type="ORF">Taro_025548</name>
</gene>
<organism evidence="2 3">
    <name type="scientific">Colocasia esculenta</name>
    <name type="common">Wild taro</name>
    <name type="synonym">Arum esculentum</name>
    <dbReference type="NCBI Taxonomy" id="4460"/>
    <lineage>
        <taxon>Eukaryota</taxon>
        <taxon>Viridiplantae</taxon>
        <taxon>Streptophyta</taxon>
        <taxon>Embryophyta</taxon>
        <taxon>Tracheophyta</taxon>
        <taxon>Spermatophyta</taxon>
        <taxon>Magnoliopsida</taxon>
        <taxon>Liliopsida</taxon>
        <taxon>Araceae</taxon>
        <taxon>Aroideae</taxon>
        <taxon>Colocasieae</taxon>
        <taxon>Colocasia</taxon>
    </lineage>
</organism>
<sequence>LAATWSRQSGLPRQRWVAPHPAAAFLSRRGCRRVLVAASDRVATAFLTDVTGVLSVRTALSGDAFVLFGAMRTRPFRREGPNGFVLRVEVGTLDPLAISMLPSPLYIVFPLWFGAWECENSMLEVDMLPSPCGLPISCFGTISRRRVPELPHAENATPLEAAILSWWHGRPRQDRGALGCRDLVATARAVATGSRQGRASRPCRDGPMRRDLSRETSQQRQGASWVEETGR</sequence>
<protein>
    <submittedName>
        <fullName evidence="2">Uncharacterized protein</fullName>
    </submittedName>
</protein>
<keyword evidence="3" id="KW-1185">Reference proteome</keyword>
<evidence type="ECO:0000256" key="1">
    <source>
        <dbReference type="SAM" id="MobiDB-lite"/>
    </source>
</evidence>
<dbReference type="Proteomes" id="UP000652761">
    <property type="component" value="Unassembled WGS sequence"/>
</dbReference>
<proteinExistence type="predicted"/>
<accession>A0A843VHX3</accession>
<dbReference type="EMBL" id="NMUH01001499">
    <property type="protein sequence ID" value="MQL92914.1"/>
    <property type="molecule type" value="Genomic_DNA"/>
</dbReference>
<name>A0A843VHX3_COLES</name>
<dbReference type="AlphaFoldDB" id="A0A843VHX3"/>
<feature type="region of interest" description="Disordered" evidence="1">
    <location>
        <begin position="191"/>
        <end position="231"/>
    </location>
</feature>
<evidence type="ECO:0000313" key="3">
    <source>
        <dbReference type="Proteomes" id="UP000652761"/>
    </source>
</evidence>